<evidence type="ECO:0000256" key="4">
    <source>
        <dbReference type="ARBA" id="ARBA00022801"/>
    </source>
</evidence>
<evidence type="ECO:0000256" key="6">
    <source>
        <dbReference type="PIRSR" id="PIRSR028757-1"/>
    </source>
</evidence>
<feature type="domain" description="LD-carboxypeptidase C-terminal" evidence="8">
    <location>
        <begin position="212"/>
        <end position="328"/>
    </location>
</feature>
<dbReference type="GO" id="GO:0008236">
    <property type="term" value="F:serine-type peptidase activity"/>
    <property type="evidence" value="ECO:0007669"/>
    <property type="project" value="UniProtKB-KW"/>
</dbReference>
<keyword evidence="5" id="KW-0720">Serine protease</keyword>
<dbReference type="RefSeq" id="WP_169606759.1">
    <property type="nucleotide sequence ID" value="NZ_CP051682.1"/>
</dbReference>
<evidence type="ECO:0000259" key="7">
    <source>
        <dbReference type="Pfam" id="PF02016"/>
    </source>
</evidence>
<evidence type="ECO:0000256" key="3">
    <source>
        <dbReference type="ARBA" id="ARBA00022670"/>
    </source>
</evidence>
<dbReference type="Proteomes" id="UP000503278">
    <property type="component" value="Chromosome"/>
</dbReference>
<keyword evidence="3" id="KW-0645">Protease</keyword>
<dbReference type="CDD" id="cd07025">
    <property type="entry name" value="Peptidase_S66"/>
    <property type="match status" value="1"/>
</dbReference>
<feature type="active site" description="Charge relay system" evidence="6">
    <location>
        <position position="242"/>
    </location>
</feature>
<dbReference type="InterPro" id="IPR029062">
    <property type="entry name" value="Class_I_gatase-like"/>
</dbReference>
<dbReference type="SUPFAM" id="SSF141986">
    <property type="entry name" value="LD-carboxypeptidase A C-terminal domain-like"/>
    <property type="match status" value="1"/>
</dbReference>
<dbReference type="GO" id="GO:0004180">
    <property type="term" value="F:carboxypeptidase activity"/>
    <property type="evidence" value="ECO:0007669"/>
    <property type="project" value="UniProtKB-KW"/>
</dbReference>
<feature type="domain" description="LD-carboxypeptidase N-terminal" evidence="7">
    <location>
        <begin position="46"/>
        <end position="161"/>
    </location>
</feature>
<evidence type="ECO:0000313" key="10">
    <source>
        <dbReference type="Proteomes" id="UP000503278"/>
    </source>
</evidence>
<evidence type="ECO:0000313" key="9">
    <source>
        <dbReference type="EMBL" id="QJD95752.1"/>
    </source>
</evidence>
<dbReference type="KEGG" id="mrob:HH214_07650"/>
<feature type="active site" description="Charge relay system" evidence="6">
    <location>
        <position position="313"/>
    </location>
</feature>
<evidence type="ECO:0000259" key="8">
    <source>
        <dbReference type="Pfam" id="PF17676"/>
    </source>
</evidence>
<evidence type="ECO:0000256" key="1">
    <source>
        <dbReference type="ARBA" id="ARBA00010233"/>
    </source>
</evidence>
<dbReference type="PIRSF" id="PIRSF028757">
    <property type="entry name" value="LD-carboxypeptidase"/>
    <property type="match status" value="1"/>
</dbReference>
<gene>
    <name evidence="9" type="ORF">HH214_07650</name>
</gene>
<dbReference type="SUPFAM" id="SSF52317">
    <property type="entry name" value="Class I glutamine amidotransferase-like"/>
    <property type="match status" value="1"/>
</dbReference>
<evidence type="ECO:0000256" key="2">
    <source>
        <dbReference type="ARBA" id="ARBA00022645"/>
    </source>
</evidence>
<reference evidence="9 10" key="1">
    <citation type="submission" date="2020-04" db="EMBL/GenBank/DDBJ databases">
        <title>Genome sequencing of novel species.</title>
        <authorList>
            <person name="Heo J."/>
            <person name="Kim S.-J."/>
            <person name="Kim J.-S."/>
            <person name="Hong S.-B."/>
            <person name="Kwon S.-W."/>
        </authorList>
    </citation>
    <scope>NUCLEOTIDE SEQUENCE [LARGE SCALE GENOMIC DNA]</scope>
    <source>
        <strain evidence="9 10">F39-2</strain>
    </source>
</reference>
<dbReference type="Gene3D" id="3.50.30.60">
    <property type="entry name" value="LD-carboxypeptidase A C-terminal domain-like"/>
    <property type="match status" value="1"/>
</dbReference>
<dbReference type="InterPro" id="IPR003507">
    <property type="entry name" value="S66_fam"/>
</dbReference>
<dbReference type="PANTHER" id="PTHR30237:SF2">
    <property type="entry name" value="MUREIN TETRAPEPTIDE CARBOXYPEPTIDASE"/>
    <property type="match status" value="1"/>
</dbReference>
<dbReference type="EMBL" id="CP051682">
    <property type="protein sequence ID" value="QJD95752.1"/>
    <property type="molecule type" value="Genomic_DNA"/>
</dbReference>
<dbReference type="Pfam" id="PF02016">
    <property type="entry name" value="Peptidase_S66"/>
    <property type="match status" value="1"/>
</dbReference>
<protein>
    <submittedName>
        <fullName evidence="9">LD-carboxypeptidase</fullName>
    </submittedName>
</protein>
<dbReference type="AlphaFoldDB" id="A0A7L5DXB9"/>
<dbReference type="Gene3D" id="3.40.50.10740">
    <property type="entry name" value="Class I glutamine amidotransferase-like"/>
    <property type="match status" value="1"/>
</dbReference>
<dbReference type="InterPro" id="IPR040449">
    <property type="entry name" value="Peptidase_S66_N"/>
</dbReference>
<name>A0A7L5DXB9_9SPHI</name>
<dbReference type="PANTHER" id="PTHR30237">
    <property type="entry name" value="MURAMOYLTETRAPEPTIDE CARBOXYPEPTIDASE"/>
    <property type="match status" value="1"/>
</dbReference>
<feature type="active site" description="Nucleophile" evidence="6">
    <location>
        <position position="142"/>
    </location>
</feature>
<keyword evidence="2 9" id="KW-0121">Carboxypeptidase</keyword>
<dbReference type="InterPro" id="IPR027461">
    <property type="entry name" value="Carboxypeptidase_A_C_sf"/>
</dbReference>
<organism evidence="9 10">
    <name type="scientific">Mucilaginibacter robiniae</name>
    <dbReference type="NCBI Taxonomy" id="2728022"/>
    <lineage>
        <taxon>Bacteria</taxon>
        <taxon>Pseudomonadati</taxon>
        <taxon>Bacteroidota</taxon>
        <taxon>Sphingobacteriia</taxon>
        <taxon>Sphingobacteriales</taxon>
        <taxon>Sphingobacteriaceae</taxon>
        <taxon>Mucilaginibacter</taxon>
    </lineage>
</organism>
<keyword evidence="10" id="KW-1185">Reference proteome</keyword>
<dbReference type="GO" id="GO:0006508">
    <property type="term" value="P:proteolysis"/>
    <property type="evidence" value="ECO:0007669"/>
    <property type="project" value="UniProtKB-KW"/>
</dbReference>
<proteinExistence type="inferred from homology"/>
<evidence type="ECO:0000256" key="5">
    <source>
        <dbReference type="ARBA" id="ARBA00022825"/>
    </source>
</evidence>
<sequence>MQRKHFLSTLIPVAVTLSSLKNVEAETEVMPKQIKIPPYLQLGDVIGITCPAGYISLEDIQPAVQLMQSWGFQIEVGKTVGKRDFTLGGTDEERAADLQYMLDQPHIKAIMCARGGYGAVRIIDQLNFNRFKKYPKWLIGFSDITVLHNHIHSNCRCATLHSKMCNSFPENWNLAEPIQKETILSIRQALTGERLRYQAPASAFNRLGTVTAPLVGGNLSIIANLAGTVSDIDTKGKILFVEDTGEYAYNIDRLFYNLKRTGKLDRLAGLIVGGFKLKPDDPGEEFGKTLSDIVLSKVKDFSYPICFDFPVGHQKNNFALRCGVPYTLKVTVGGVQLEVQG</sequence>
<keyword evidence="4" id="KW-0378">Hydrolase</keyword>
<comment type="similarity">
    <text evidence="1">Belongs to the peptidase S66 family.</text>
</comment>
<dbReference type="Pfam" id="PF17676">
    <property type="entry name" value="Peptidase_S66C"/>
    <property type="match status" value="1"/>
</dbReference>
<accession>A0A7L5DXB9</accession>
<dbReference type="InterPro" id="IPR027478">
    <property type="entry name" value="LdcA_N"/>
</dbReference>
<dbReference type="InterPro" id="IPR040921">
    <property type="entry name" value="Peptidase_S66C"/>
</dbReference>